<reference evidence="3" key="1">
    <citation type="submission" date="2017-02" db="UniProtKB">
        <authorList>
            <consortium name="WormBaseParasite"/>
        </authorList>
    </citation>
    <scope>IDENTIFICATION</scope>
</reference>
<accession>A0A0R3QZC9</accession>
<dbReference type="WBParaSite" id="BTMF_0001310301-mRNA-1">
    <property type="protein sequence ID" value="BTMF_0001310301-mRNA-1"/>
    <property type="gene ID" value="BTMF_0001310301"/>
</dbReference>
<dbReference type="EMBL" id="UZAG01018064">
    <property type="protein sequence ID" value="VDO37965.1"/>
    <property type="molecule type" value="Genomic_DNA"/>
</dbReference>
<protein>
    <submittedName>
        <fullName evidence="3">Secreted protein</fullName>
    </submittedName>
</protein>
<evidence type="ECO:0000313" key="1">
    <source>
        <dbReference type="EMBL" id="VDO37965.1"/>
    </source>
</evidence>
<reference evidence="1 2" key="2">
    <citation type="submission" date="2018-11" db="EMBL/GenBank/DDBJ databases">
        <authorList>
            <consortium name="Pathogen Informatics"/>
        </authorList>
    </citation>
    <scope>NUCLEOTIDE SEQUENCE [LARGE SCALE GENOMIC DNA]</scope>
</reference>
<name>A0A0R3QZC9_9BILA</name>
<organism evidence="3">
    <name type="scientific">Brugia timori</name>
    <dbReference type="NCBI Taxonomy" id="42155"/>
    <lineage>
        <taxon>Eukaryota</taxon>
        <taxon>Metazoa</taxon>
        <taxon>Ecdysozoa</taxon>
        <taxon>Nematoda</taxon>
        <taxon>Chromadorea</taxon>
        <taxon>Rhabditida</taxon>
        <taxon>Spirurina</taxon>
        <taxon>Spiruromorpha</taxon>
        <taxon>Filarioidea</taxon>
        <taxon>Onchocercidae</taxon>
        <taxon>Brugia</taxon>
    </lineage>
</organism>
<proteinExistence type="predicted"/>
<dbReference type="Proteomes" id="UP000280834">
    <property type="component" value="Unassembled WGS sequence"/>
</dbReference>
<dbReference type="AlphaFoldDB" id="A0A0R3QZC9"/>
<sequence>MFGCGSLLTDELVLVAGPGRADVATCNAGSSGAELGLAGCCRTSDFESICSQFPSRTAAITSGISFPSD</sequence>
<evidence type="ECO:0000313" key="2">
    <source>
        <dbReference type="Proteomes" id="UP000280834"/>
    </source>
</evidence>
<keyword evidence="2" id="KW-1185">Reference proteome</keyword>
<gene>
    <name evidence="1" type="ORF">BTMF_LOCUS11115</name>
</gene>
<evidence type="ECO:0000313" key="3">
    <source>
        <dbReference type="WBParaSite" id="BTMF_0001310301-mRNA-1"/>
    </source>
</evidence>